<protein>
    <recommendedName>
        <fullName evidence="3">CDP-glycerol--glycerophosphate glycerophosphotransferase</fullName>
    </recommendedName>
</protein>
<evidence type="ECO:0000313" key="1">
    <source>
        <dbReference type="EMBL" id="KFB74468.1"/>
    </source>
</evidence>
<dbReference type="AlphaFoldDB" id="A0A080LZU9"/>
<dbReference type="Pfam" id="PF04464">
    <property type="entry name" value="Glyphos_transf"/>
    <property type="match status" value="1"/>
</dbReference>
<dbReference type="EMBL" id="JDVG02000032">
    <property type="protein sequence ID" value="KFB74468.1"/>
    <property type="molecule type" value="Genomic_DNA"/>
</dbReference>
<dbReference type="InterPro" id="IPR007554">
    <property type="entry name" value="Glycerophosphate_synth"/>
</dbReference>
<dbReference type="Gene3D" id="3.40.50.12580">
    <property type="match status" value="1"/>
</dbReference>
<dbReference type="GO" id="GO:0047355">
    <property type="term" value="F:CDP-glycerol glycerophosphotransferase activity"/>
    <property type="evidence" value="ECO:0007669"/>
    <property type="project" value="InterPro"/>
</dbReference>
<comment type="caution">
    <text evidence="1">The sequence shown here is derived from an EMBL/GenBank/DDBJ whole genome shotgun (WGS) entry which is preliminary data.</text>
</comment>
<proteinExistence type="predicted"/>
<gene>
    <name evidence="1" type="ORF">AW09_000234</name>
</gene>
<dbReference type="SUPFAM" id="SSF53756">
    <property type="entry name" value="UDP-Glycosyltransferase/glycogen phosphorylase"/>
    <property type="match status" value="1"/>
</dbReference>
<accession>A0A080LZU9</accession>
<dbReference type="Proteomes" id="UP000020077">
    <property type="component" value="Unassembled WGS sequence"/>
</dbReference>
<name>A0A080LZU9_9PROT</name>
<dbReference type="GO" id="GO:0016020">
    <property type="term" value="C:membrane"/>
    <property type="evidence" value="ECO:0007669"/>
    <property type="project" value="InterPro"/>
</dbReference>
<dbReference type="InterPro" id="IPR043148">
    <property type="entry name" value="TagF_C"/>
</dbReference>
<organism evidence="1 2">
    <name type="scientific">Candidatus Accumulibacter phosphatis</name>
    <dbReference type="NCBI Taxonomy" id="327160"/>
    <lineage>
        <taxon>Bacteria</taxon>
        <taxon>Pseudomonadati</taxon>
        <taxon>Pseudomonadota</taxon>
        <taxon>Betaproteobacteria</taxon>
        <taxon>Candidatus Accumulibacter</taxon>
    </lineage>
</organism>
<evidence type="ECO:0000313" key="2">
    <source>
        <dbReference type="Proteomes" id="UP000020077"/>
    </source>
</evidence>
<sequence length="394" mass="45546">MNRNRYRNFWNRRLERTMDIETLLIDDPAGLVNVRPRHFMKREITFFHTDKVEWQTMRPVAVEAERRGYRVEFSDRIDAPSEIGVYCSHSPSPRNSRFSAIMLHDLAQRHDIWPDYWLTEPWNEFDLGFLPGPSWGERWYRSSLQPQSRPRRGVFQLGWPKADSLFNCRENFQREADELRHQLGLRHDFSILYAPSWENHGKQDDFVRALSDLPFNLLLKQAPWSDRYPEVLASIAEMNMLHRNASPNVHIIDPEVGILHCLALADLMVSDESSVLIEALLLDVPGIAVMDWLIPDTSPARRACVPFDFVTRIERGALRAMVTNMIECLPETRSELAAVRERHFSCLGQSAARIMDVLDACVEDRPIPHAPLSAAPTSLPSRIWSKLCALGHCR</sequence>
<evidence type="ECO:0008006" key="3">
    <source>
        <dbReference type="Google" id="ProtNLM"/>
    </source>
</evidence>
<reference evidence="1 2" key="1">
    <citation type="submission" date="2014-02" db="EMBL/GenBank/DDBJ databases">
        <title>Expanding our view of genomic diversity in Candidatus Accumulibacter clades.</title>
        <authorList>
            <person name="Skennerton C.T."/>
            <person name="Barr J.J."/>
            <person name="Slater F.R."/>
            <person name="Bond P.L."/>
            <person name="Tyson G.W."/>
        </authorList>
    </citation>
    <scope>NUCLEOTIDE SEQUENCE [LARGE SCALE GENOMIC DNA]</scope>
    <source>
        <strain evidence="2">BA-91</strain>
    </source>
</reference>